<feature type="binding site" evidence="10">
    <location>
        <position position="88"/>
    </location>
    <ligand>
        <name>Mg(2+)</name>
        <dbReference type="ChEBI" id="CHEBI:18420"/>
    </ligand>
</feature>
<dbReference type="PANTHER" id="PTHR10885">
    <property type="entry name" value="ISOPENTENYL-DIPHOSPHATE DELTA-ISOMERASE"/>
    <property type="match status" value="1"/>
</dbReference>
<dbReference type="EC" id="5.3.3.2" evidence="3 10"/>
<dbReference type="InterPro" id="IPR000086">
    <property type="entry name" value="NUDIX_hydrolase_dom"/>
</dbReference>
<proteinExistence type="inferred from homology"/>
<protein>
    <recommendedName>
        <fullName evidence="3 10">Isopentenyl-diphosphate Delta-isomerase</fullName>
        <shortName evidence="10">IPP isomerase</shortName>
        <ecNumber evidence="3 10">5.3.3.2</ecNumber>
    </recommendedName>
    <alternativeName>
        <fullName evidence="10">IPP:DMAPP isomerase</fullName>
    </alternativeName>
    <alternativeName>
        <fullName evidence="10">Isopentenyl pyrophosphate isomerase</fullName>
    </alternativeName>
</protein>
<evidence type="ECO:0000256" key="10">
    <source>
        <dbReference type="HAMAP-Rule" id="MF_00202"/>
    </source>
</evidence>
<feature type="binding site" evidence="10">
    <location>
        <position position="26"/>
    </location>
    <ligand>
        <name>Mn(2+)</name>
        <dbReference type="ChEBI" id="CHEBI:29035"/>
    </ligand>
</feature>
<evidence type="ECO:0000256" key="4">
    <source>
        <dbReference type="ARBA" id="ARBA00022490"/>
    </source>
</evidence>
<dbReference type="RefSeq" id="WP_337322029.1">
    <property type="nucleotide sequence ID" value="NZ_JBBDGN010000021.1"/>
</dbReference>
<organism evidence="12 13">
    <name type="scientific">Microbacterium istanbulense</name>
    <dbReference type="NCBI Taxonomy" id="3122049"/>
    <lineage>
        <taxon>Bacteria</taxon>
        <taxon>Bacillati</taxon>
        <taxon>Actinomycetota</taxon>
        <taxon>Actinomycetes</taxon>
        <taxon>Micrococcales</taxon>
        <taxon>Microbacteriaceae</taxon>
        <taxon>Microbacterium</taxon>
    </lineage>
</organism>
<dbReference type="HAMAP" id="MF_00202">
    <property type="entry name" value="Idi"/>
    <property type="match status" value="1"/>
</dbReference>
<dbReference type="InterPro" id="IPR056375">
    <property type="entry name" value="Idi_bact"/>
</dbReference>
<keyword evidence="4 10" id="KW-0963">Cytoplasm</keyword>
<gene>
    <name evidence="10 12" type="primary">idi</name>
    <name evidence="12" type="ORF">WDU93_14905</name>
</gene>
<feature type="binding site" evidence="10">
    <location>
        <position position="115"/>
    </location>
    <ligand>
        <name>Mn(2+)</name>
        <dbReference type="ChEBI" id="CHEBI:29035"/>
    </ligand>
</feature>
<comment type="cofactor">
    <cofactor evidence="10">
        <name>Mn(2+)</name>
        <dbReference type="ChEBI" id="CHEBI:29035"/>
    </cofactor>
    <text evidence="10">Binds 1 Mn(2+) ion per subunit.</text>
</comment>
<reference evidence="12 13" key="1">
    <citation type="submission" date="2024-02" db="EMBL/GenBank/DDBJ databases">
        <authorList>
            <person name="Saticioglu I.B."/>
        </authorList>
    </citation>
    <scope>NUCLEOTIDE SEQUENCE [LARGE SCALE GENOMIC DNA]</scope>
    <source>
        <strain evidence="12 13">Mu-43</strain>
    </source>
</reference>
<evidence type="ECO:0000259" key="11">
    <source>
        <dbReference type="PROSITE" id="PS51462"/>
    </source>
</evidence>
<evidence type="ECO:0000256" key="8">
    <source>
        <dbReference type="ARBA" id="ARBA00023229"/>
    </source>
</evidence>
<feature type="domain" description="Nudix hydrolase" evidence="11">
    <location>
        <begin position="31"/>
        <end position="165"/>
    </location>
</feature>
<dbReference type="Gene3D" id="3.90.79.10">
    <property type="entry name" value="Nucleoside Triphosphate Pyrophosphohydrolase"/>
    <property type="match status" value="1"/>
</dbReference>
<dbReference type="InterPro" id="IPR011876">
    <property type="entry name" value="IsopentenylPP_isomerase_typ1"/>
</dbReference>
<evidence type="ECO:0000256" key="9">
    <source>
        <dbReference type="ARBA" id="ARBA00023235"/>
    </source>
</evidence>
<dbReference type="SUPFAM" id="SSF55811">
    <property type="entry name" value="Nudix"/>
    <property type="match status" value="1"/>
</dbReference>
<keyword evidence="5 10" id="KW-0479">Metal-binding</keyword>
<feature type="binding site" evidence="10">
    <location>
        <position position="117"/>
    </location>
    <ligand>
        <name>Mn(2+)</name>
        <dbReference type="ChEBI" id="CHEBI:29035"/>
    </ligand>
</feature>
<evidence type="ECO:0000313" key="13">
    <source>
        <dbReference type="Proteomes" id="UP001366085"/>
    </source>
</evidence>
<dbReference type="PANTHER" id="PTHR10885:SF0">
    <property type="entry name" value="ISOPENTENYL-DIPHOSPHATE DELTA-ISOMERASE"/>
    <property type="match status" value="1"/>
</dbReference>
<comment type="subcellular location">
    <subcellularLocation>
        <location evidence="10">Cytoplasm</location>
    </subcellularLocation>
</comment>
<dbReference type="NCBIfam" id="NF002995">
    <property type="entry name" value="PRK03759.1"/>
    <property type="match status" value="1"/>
</dbReference>
<evidence type="ECO:0000256" key="6">
    <source>
        <dbReference type="ARBA" id="ARBA00022842"/>
    </source>
</evidence>
<dbReference type="GO" id="GO:0004452">
    <property type="term" value="F:isopentenyl-diphosphate delta-isomerase activity"/>
    <property type="evidence" value="ECO:0007669"/>
    <property type="project" value="UniProtKB-EC"/>
</dbReference>
<comment type="pathway">
    <text evidence="1 10">Isoprenoid biosynthesis; dimethylallyl diphosphate biosynthesis; dimethylallyl diphosphate from isopentenyl diphosphate: step 1/1.</text>
</comment>
<feature type="binding site" evidence="10">
    <location>
        <position position="70"/>
    </location>
    <ligand>
        <name>Mn(2+)</name>
        <dbReference type="ChEBI" id="CHEBI:29035"/>
    </ligand>
</feature>
<evidence type="ECO:0000256" key="7">
    <source>
        <dbReference type="ARBA" id="ARBA00023211"/>
    </source>
</evidence>
<evidence type="ECO:0000256" key="1">
    <source>
        <dbReference type="ARBA" id="ARBA00004826"/>
    </source>
</evidence>
<dbReference type="InterPro" id="IPR015797">
    <property type="entry name" value="NUDIX_hydrolase-like_dom_sf"/>
</dbReference>
<dbReference type="PIRSF" id="PIRSF018427">
    <property type="entry name" value="Isopntndiph_ism"/>
    <property type="match status" value="1"/>
</dbReference>
<comment type="cofactor">
    <cofactor evidence="10">
        <name>Mg(2+)</name>
        <dbReference type="ChEBI" id="CHEBI:18420"/>
    </cofactor>
    <text evidence="10">Binds 1 Mg(2+) ion per subunit. The magnesium ion binds only when substrate is bound.</text>
</comment>
<evidence type="ECO:0000256" key="5">
    <source>
        <dbReference type="ARBA" id="ARBA00022723"/>
    </source>
</evidence>
<name>A0ABU8LNR3_9MICO</name>
<keyword evidence="7 10" id="KW-0464">Manganese</keyword>
<accession>A0ABU8LNR3</accession>
<feature type="active site" evidence="10">
    <location>
        <position position="117"/>
    </location>
</feature>
<dbReference type="Proteomes" id="UP001366085">
    <property type="component" value="Unassembled WGS sequence"/>
</dbReference>
<dbReference type="NCBIfam" id="TIGR02150">
    <property type="entry name" value="IPP_isom_1"/>
    <property type="match status" value="1"/>
</dbReference>
<keyword evidence="9 10" id="KW-0413">Isomerase</keyword>
<dbReference type="CDD" id="cd02885">
    <property type="entry name" value="NUDIX_IPP_Isomerase"/>
    <property type="match status" value="1"/>
</dbReference>
<evidence type="ECO:0000256" key="2">
    <source>
        <dbReference type="ARBA" id="ARBA00007579"/>
    </source>
</evidence>
<dbReference type="EMBL" id="JBBDGN010000021">
    <property type="protein sequence ID" value="MEJ1092975.1"/>
    <property type="molecule type" value="Genomic_DNA"/>
</dbReference>
<feature type="active site" evidence="10">
    <location>
        <position position="68"/>
    </location>
</feature>
<evidence type="ECO:0000256" key="3">
    <source>
        <dbReference type="ARBA" id="ARBA00012057"/>
    </source>
</evidence>
<evidence type="ECO:0000313" key="12">
    <source>
        <dbReference type="EMBL" id="MEJ1092975.1"/>
    </source>
</evidence>
<dbReference type="Pfam" id="PF00293">
    <property type="entry name" value="NUDIX"/>
    <property type="match status" value="1"/>
</dbReference>
<comment type="similarity">
    <text evidence="2 10">Belongs to the IPP isomerase type 1 family.</text>
</comment>
<comment type="caution">
    <text evidence="12">The sequence shown here is derived from an EMBL/GenBank/DDBJ whole genome shotgun (WGS) entry which is preliminary data.</text>
</comment>
<keyword evidence="8 10" id="KW-0414">Isoprene biosynthesis</keyword>
<dbReference type="PROSITE" id="PS51462">
    <property type="entry name" value="NUDIX"/>
    <property type="match status" value="1"/>
</dbReference>
<feature type="binding site" evidence="10">
    <location>
        <position position="33"/>
    </location>
    <ligand>
        <name>Mn(2+)</name>
        <dbReference type="ChEBI" id="CHEBI:29035"/>
    </ligand>
</feature>
<comment type="function">
    <text evidence="10">Catalyzes the 1,3-allylic rearrangement of the homoallylic substrate isopentenyl (IPP) to its highly electrophilic allylic isomer, dimethylallyl diphosphate (DMAPP).</text>
</comment>
<comment type="catalytic activity">
    <reaction evidence="10">
        <text>isopentenyl diphosphate = dimethylallyl diphosphate</text>
        <dbReference type="Rhea" id="RHEA:23284"/>
        <dbReference type="ChEBI" id="CHEBI:57623"/>
        <dbReference type="ChEBI" id="CHEBI:128769"/>
        <dbReference type="EC" id="5.3.3.2"/>
    </reaction>
</comment>
<sequence>MFSPELVVLTDEAGHAIGAAQKAEVHTTQTPLHLAFSCHVLDAEGRVLVTRRALAKKTWPGVWTNSFCGHPAPGEDTEDAITRRAARELGIRLTDLRPALPDYRYRAVDASGIVENEICPVYVARIDGDLSPADDEVAEWAWVSPQQLAEAVTAAPFAFSPWLVEQLPQLVALGALTTRPALNGAPA</sequence>
<keyword evidence="6 10" id="KW-0460">Magnesium</keyword>
<keyword evidence="13" id="KW-1185">Reference proteome</keyword>